<keyword evidence="4" id="KW-0863">Zinc-finger</keyword>
<evidence type="ECO:0000256" key="6">
    <source>
        <dbReference type="ARBA" id="ARBA00023015"/>
    </source>
</evidence>
<evidence type="ECO:0000256" key="4">
    <source>
        <dbReference type="ARBA" id="ARBA00022771"/>
    </source>
</evidence>
<sequence length="414" mass="47296">TETWESLFNAFINTATLGPSCDIQPATNRFSSDVLERTSTRLLSLLASFDSDTPDRVPPDLDTAKQLFTPRNIANFLEALLNNAFNAHFFHAASFSPDTASTRLILTMVLLGGTYVAPHAASDLARYSEIAESLVFDDSEFQDLVHARDNSPDERRILETLQAALFAMYLQTNHDNPSSIRRLRVQRFPAMIAAIRTLKLTEITNDLVPGRCSWESYLVREGLVRVMAGIHLFNYYCVMFYRHPTQLRVTETAFAIPQRDDLFNARDATEWERLYSVGVRTRDTIRLRTVLRDYMSAGRSDADQGHYPKTLLGLFLVLSALHCVLFELLALHAVMDDPRMFEPVERGLDRWKLHWDLLCRDIEPASAKRAGFIIHAVEYWWVAKALIRRPSAALVEENESPDTRNGFRRLVERL</sequence>
<gene>
    <name evidence="10" type="ORF">ASPCADRAFT_17668</name>
</gene>
<dbReference type="Proteomes" id="UP000188318">
    <property type="component" value="Unassembled WGS sequence"/>
</dbReference>
<comment type="subcellular location">
    <subcellularLocation>
        <location evidence="1">Nucleus</location>
    </subcellularLocation>
</comment>
<keyword evidence="8" id="KW-0539">Nucleus</keyword>
<accession>A0A1R3R7D8</accession>
<dbReference type="GO" id="GO:0000785">
    <property type="term" value="C:chromatin"/>
    <property type="evidence" value="ECO:0007669"/>
    <property type="project" value="TreeGrafter"/>
</dbReference>
<dbReference type="EMBL" id="KV907532">
    <property type="protein sequence ID" value="OOF90378.1"/>
    <property type="molecule type" value="Genomic_DNA"/>
</dbReference>
<keyword evidence="5" id="KW-0862">Zinc</keyword>
<evidence type="ECO:0000256" key="7">
    <source>
        <dbReference type="ARBA" id="ARBA00023163"/>
    </source>
</evidence>
<dbReference type="GO" id="GO:0005634">
    <property type="term" value="C:nucleus"/>
    <property type="evidence" value="ECO:0007669"/>
    <property type="project" value="UniProtKB-SubCell"/>
</dbReference>
<dbReference type="InterPro" id="IPR007219">
    <property type="entry name" value="XnlR_reg_dom"/>
</dbReference>
<feature type="non-terminal residue" evidence="10">
    <location>
        <position position="1"/>
    </location>
</feature>
<dbReference type="VEuPathDB" id="FungiDB:ASPCADRAFT_17668"/>
<evidence type="ECO:0000256" key="5">
    <source>
        <dbReference type="ARBA" id="ARBA00022833"/>
    </source>
</evidence>
<evidence type="ECO:0000256" key="8">
    <source>
        <dbReference type="ARBA" id="ARBA00023242"/>
    </source>
</evidence>
<dbReference type="PANTHER" id="PTHR40626">
    <property type="entry name" value="MIP31509P"/>
    <property type="match status" value="1"/>
</dbReference>
<evidence type="ECO:0000313" key="10">
    <source>
        <dbReference type="EMBL" id="OOF90378.1"/>
    </source>
</evidence>
<reference evidence="11" key="1">
    <citation type="journal article" date="2017" name="Genome Biol.">
        <title>Comparative genomics reveals high biological diversity and specific adaptations in the industrially and medically important fungal genus Aspergillus.</title>
        <authorList>
            <person name="de Vries R.P."/>
            <person name="Riley R."/>
            <person name="Wiebenga A."/>
            <person name="Aguilar-Osorio G."/>
            <person name="Amillis S."/>
            <person name="Uchima C.A."/>
            <person name="Anderluh G."/>
            <person name="Asadollahi M."/>
            <person name="Askin M."/>
            <person name="Barry K."/>
            <person name="Battaglia E."/>
            <person name="Bayram O."/>
            <person name="Benocci T."/>
            <person name="Braus-Stromeyer S.A."/>
            <person name="Caldana C."/>
            <person name="Canovas D."/>
            <person name="Cerqueira G.C."/>
            <person name="Chen F."/>
            <person name="Chen W."/>
            <person name="Choi C."/>
            <person name="Clum A."/>
            <person name="Dos Santos R.A."/>
            <person name="Damasio A.R."/>
            <person name="Diallinas G."/>
            <person name="Emri T."/>
            <person name="Fekete E."/>
            <person name="Flipphi M."/>
            <person name="Freyberg S."/>
            <person name="Gallo A."/>
            <person name="Gournas C."/>
            <person name="Habgood R."/>
            <person name="Hainaut M."/>
            <person name="Harispe M.L."/>
            <person name="Henrissat B."/>
            <person name="Hilden K.S."/>
            <person name="Hope R."/>
            <person name="Hossain A."/>
            <person name="Karabika E."/>
            <person name="Karaffa L."/>
            <person name="Karanyi Z."/>
            <person name="Krasevec N."/>
            <person name="Kuo A."/>
            <person name="Kusch H."/>
            <person name="LaButti K."/>
            <person name="Lagendijk E.L."/>
            <person name="Lapidus A."/>
            <person name="Levasseur A."/>
            <person name="Lindquist E."/>
            <person name="Lipzen A."/>
            <person name="Logrieco A.F."/>
            <person name="MacCabe A."/>
            <person name="Maekelae M.R."/>
            <person name="Malavazi I."/>
            <person name="Melin P."/>
            <person name="Meyer V."/>
            <person name="Mielnichuk N."/>
            <person name="Miskei M."/>
            <person name="Molnar A.P."/>
            <person name="Mule G."/>
            <person name="Ngan C.Y."/>
            <person name="Orejas M."/>
            <person name="Orosz E."/>
            <person name="Ouedraogo J.P."/>
            <person name="Overkamp K.M."/>
            <person name="Park H.-S."/>
            <person name="Perrone G."/>
            <person name="Piumi F."/>
            <person name="Punt P.J."/>
            <person name="Ram A.F."/>
            <person name="Ramon A."/>
            <person name="Rauscher S."/>
            <person name="Record E."/>
            <person name="Riano-Pachon D.M."/>
            <person name="Robert V."/>
            <person name="Roehrig J."/>
            <person name="Ruller R."/>
            <person name="Salamov A."/>
            <person name="Salih N.S."/>
            <person name="Samson R.A."/>
            <person name="Sandor E."/>
            <person name="Sanguinetti M."/>
            <person name="Schuetze T."/>
            <person name="Sepcic K."/>
            <person name="Shelest E."/>
            <person name="Sherlock G."/>
            <person name="Sophianopoulou V."/>
            <person name="Squina F.M."/>
            <person name="Sun H."/>
            <person name="Susca A."/>
            <person name="Todd R.B."/>
            <person name="Tsang A."/>
            <person name="Unkles S.E."/>
            <person name="van de Wiele N."/>
            <person name="van Rossen-Uffink D."/>
            <person name="Oliveira J.V."/>
            <person name="Vesth T.C."/>
            <person name="Visser J."/>
            <person name="Yu J.-H."/>
            <person name="Zhou M."/>
            <person name="Andersen M.R."/>
            <person name="Archer D.B."/>
            <person name="Baker S.E."/>
            <person name="Benoit I."/>
            <person name="Brakhage A.A."/>
            <person name="Braus G.H."/>
            <person name="Fischer R."/>
            <person name="Frisvad J.C."/>
            <person name="Goldman G.H."/>
            <person name="Houbraken J."/>
            <person name="Oakley B."/>
            <person name="Pocsi I."/>
            <person name="Scazzocchio C."/>
            <person name="Seiboth B."/>
            <person name="vanKuyk P.A."/>
            <person name="Wortman J."/>
            <person name="Dyer P.S."/>
            <person name="Grigoriev I.V."/>
        </authorList>
    </citation>
    <scope>NUCLEOTIDE SEQUENCE [LARGE SCALE GENOMIC DNA]</scope>
    <source>
        <strain evidence="11">ITEM 5010</strain>
    </source>
</reference>
<dbReference type="GO" id="GO:0006351">
    <property type="term" value="P:DNA-templated transcription"/>
    <property type="evidence" value="ECO:0007669"/>
    <property type="project" value="InterPro"/>
</dbReference>
<dbReference type="GO" id="GO:0008270">
    <property type="term" value="F:zinc ion binding"/>
    <property type="evidence" value="ECO:0007669"/>
    <property type="project" value="UniProtKB-KW"/>
</dbReference>
<feature type="domain" description="Xylanolytic transcriptional activator regulatory" evidence="9">
    <location>
        <begin position="87"/>
        <end position="313"/>
    </location>
</feature>
<evidence type="ECO:0000259" key="9">
    <source>
        <dbReference type="Pfam" id="PF04082"/>
    </source>
</evidence>
<dbReference type="PANTHER" id="PTHR40626:SF11">
    <property type="entry name" value="ZINC FINGER PROTEIN YPR022C"/>
    <property type="match status" value="1"/>
</dbReference>
<evidence type="ECO:0000256" key="2">
    <source>
        <dbReference type="ARBA" id="ARBA00022723"/>
    </source>
</evidence>
<keyword evidence="3" id="KW-0677">Repeat</keyword>
<organism evidence="10 11">
    <name type="scientific">Aspergillus carbonarius (strain ITEM 5010)</name>
    <dbReference type="NCBI Taxonomy" id="602072"/>
    <lineage>
        <taxon>Eukaryota</taxon>
        <taxon>Fungi</taxon>
        <taxon>Dikarya</taxon>
        <taxon>Ascomycota</taxon>
        <taxon>Pezizomycotina</taxon>
        <taxon>Eurotiomycetes</taxon>
        <taxon>Eurotiomycetidae</taxon>
        <taxon>Eurotiales</taxon>
        <taxon>Aspergillaceae</taxon>
        <taxon>Aspergillus</taxon>
        <taxon>Aspergillus subgen. Circumdati</taxon>
    </lineage>
</organism>
<evidence type="ECO:0000313" key="11">
    <source>
        <dbReference type="Proteomes" id="UP000188318"/>
    </source>
</evidence>
<dbReference type="STRING" id="602072.A0A1R3R7D8"/>
<protein>
    <recommendedName>
        <fullName evidence="9">Xylanolytic transcriptional activator regulatory domain-containing protein</fullName>
    </recommendedName>
</protein>
<dbReference type="OMA" id="WIEYVIS"/>
<dbReference type="InterPro" id="IPR051059">
    <property type="entry name" value="VerF-like"/>
</dbReference>
<dbReference type="GO" id="GO:0000978">
    <property type="term" value="F:RNA polymerase II cis-regulatory region sequence-specific DNA binding"/>
    <property type="evidence" value="ECO:0007669"/>
    <property type="project" value="InterPro"/>
</dbReference>
<feature type="non-terminal residue" evidence="10">
    <location>
        <position position="414"/>
    </location>
</feature>
<keyword evidence="11" id="KW-1185">Reference proteome</keyword>
<dbReference type="AlphaFoldDB" id="A0A1R3R7D8"/>
<keyword evidence="2" id="KW-0479">Metal-binding</keyword>
<evidence type="ECO:0000256" key="1">
    <source>
        <dbReference type="ARBA" id="ARBA00004123"/>
    </source>
</evidence>
<evidence type="ECO:0000256" key="3">
    <source>
        <dbReference type="ARBA" id="ARBA00022737"/>
    </source>
</evidence>
<keyword evidence="6" id="KW-0805">Transcription regulation</keyword>
<keyword evidence="7" id="KW-0804">Transcription</keyword>
<dbReference type="GO" id="GO:0000981">
    <property type="term" value="F:DNA-binding transcription factor activity, RNA polymerase II-specific"/>
    <property type="evidence" value="ECO:0007669"/>
    <property type="project" value="InterPro"/>
</dbReference>
<proteinExistence type="predicted"/>
<dbReference type="Pfam" id="PF04082">
    <property type="entry name" value="Fungal_trans"/>
    <property type="match status" value="1"/>
</dbReference>
<name>A0A1R3R7D8_ASPC5</name>
<dbReference type="OrthoDB" id="654211at2759"/>